<dbReference type="EMBL" id="JANBPK010000919">
    <property type="protein sequence ID" value="KAJ2928825.1"/>
    <property type="molecule type" value="Genomic_DNA"/>
</dbReference>
<dbReference type="OrthoDB" id="3203770at2759"/>
<feature type="compositionally biased region" description="Low complexity" evidence="2">
    <location>
        <begin position="322"/>
        <end position="336"/>
    </location>
</feature>
<evidence type="ECO:0000256" key="2">
    <source>
        <dbReference type="SAM" id="MobiDB-lite"/>
    </source>
</evidence>
<evidence type="ECO:0000256" key="1">
    <source>
        <dbReference type="SAM" id="Coils"/>
    </source>
</evidence>
<evidence type="ECO:0000313" key="3">
    <source>
        <dbReference type="EMBL" id="KAJ2928825.1"/>
    </source>
</evidence>
<feature type="region of interest" description="Disordered" evidence="2">
    <location>
        <begin position="40"/>
        <end position="422"/>
    </location>
</feature>
<keyword evidence="1" id="KW-0175">Coiled coil</keyword>
<feature type="compositionally biased region" description="Low complexity" evidence="2">
    <location>
        <begin position="356"/>
        <end position="368"/>
    </location>
</feature>
<feature type="coiled-coil region" evidence="1">
    <location>
        <begin position="582"/>
        <end position="613"/>
    </location>
</feature>
<feature type="compositionally biased region" description="Low complexity" evidence="2">
    <location>
        <begin position="214"/>
        <end position="231"/>
    </location>
</feature>
<feature type="compositionally biased region" description="Basic and acidic residues" evidence="2">
    <location>
        <begin position="43"/>
        <end position="62"/>
    </location>
</feature>
<dbReference type="AlphaFoldDB" id="A0A9W8JDD6"/>
<organism evidence="3 4">
    <name type="scientific">Candolleomyces eurysporus</name>
    <dbReference type="NCBI Taxonomy" id="2828524"/>
    <lineage>
        <taxon>Eukaryota</taxon>
        <taxon>Fungi</taxon>
        <taxon>Dikarya</taxon>
        <taxon>Basidiomycota</taxon>
        <taxon>Agaricomycotina</taxon>
        <taxon>Agaricomycetes</taxon>
        <taxon>Agaricomycetidae</taxon>
        <taxon>Agaricales</taxon>
        <taxon>Agaricineae</taxon>
        <taxon>Psathyrellaceae</taxon>
        <taxon>Candolleomyces</taxon>
    </lineage>
</organism>
<gene>
    <name evidence="3" type="ORF">H1R20_g8127</name>
</gene>
<feature type="compositionally biased region" description="Acidic residues" evidence="2">
    <location>
        <begin position="344"/>
        <end position="354"/>
    </location>
</feature>
<feature type="compositionally biased region" description="Polar residues" evidence="2">
    <location>
        <begin position="255"/>
        <end position="279"/>
    </location>
</feature>
<reference evidence="3" key="1">
    <citation type="submission" date="2022-06" db="EMBL/GenBank/DDBJ databases">
        <title>Genome Sequence of Candolleomyces eurysporus.</title>
        <authorList>
            <person name="Buettner E."/>
        </authorList>
    </citation>
    <scope>NUCLEOTIDE SEQUENCE</scope>
    <source>
        <strain evidence="3">VTCC 930004</strain>
    </source>
</reference>
<comment type="caution">
    <text evidence="3">The sequence shown here is derived from an EMBL/GenBank/DDBJ whole genome shotgun (WGS) entry which is preliminary data.</text>
</comment>
<dbReference type="Proteomes" id="UP001140091">
    <property type="component" value="Unassembled WGS sequence"/>
</dbReference>
<accession>A0A9W8JDD6</accession>
<sequence length="670" mass="71569">MPGTPKQGASPKPTSKPPITRASSLRQSLNLASVGKAIIAGVRSKDSSSDEKPPKKTKDASRRLSTVKPQPAAPRTSIGGDSRPLPQSGKREHNTPDAKTLTRKRVSGQHSRSSTDEMRHPESNGTPLSAVPKGSSLRPKSATSALPKYRPKSVLAEPAKPPSPAPAKAGTRRRLSTSSEEGGKEQRKPQSSPCPADKNTRPISPLPHRAALRSSSAVNSTPPATPSTPTKLKPPSPTVHRNGSPTRPTKLMKTTAPTSQARPPSAASSNSVTPHTPKSTLRVAITRSAQDKTKTAATPVRASPKTPARDSPSPLARHARQASKSNASSTLSSQAANMSHISEANDEDSDEEDVQLLLAPIANLAAPTPAMPRIQRTKKRGLPETPIRPPPLKTNPSFLAPPDSSKQHLRPPKSSGANDKANRQSILSWEHASLTASQQLGPGEADKMLYDVAAPFSGPTSPTASSYREIPPSPCLSAIDSPSLGFGSISQVLLPDVTPSPAVHLNLSTRFSVSPEAAGESSSTYLRLQLAAAEELSNERMHRMMAMEEEIYNLKQVHAQQMEEVAIQMAHMEKEHQQAAYAAALEEQLRATRIAQEQAVKQVEETARTAQAQALKGQRRKMDAVYASVLAGRAWMSVQDSCKSELETVQGERQALALLLAQLEQMSLSL</sequence>
<keyword evidence="4" id="KW-1185">Reference proteome</keyword>
<name>A0A9W8JDD6_9AGAR</name>
<evidence type="ECO:0000313" key="4">
    <source>
        <dbReference type="Proteomes" id="UP001140091"/>
    </source>
</evidence>
<protein>
    <submittedName>
        <fullName evidence="3">Uncharacterized protein</fullName>
    </submittedName>
</protein>
<feature type="region of interest" description="Disordered" evidence="2">
    <location>
        <begin position="1"/>
        <end position="27"/>
    </location>
</feature>
<feature type="compositionally biased region" description="Basic and acidic residues" evidence="2">
    <location>
        <begin position="113"/>
        <end position="122"/>
    </location>
</feature>
<proteinExistence type="predicted"/>
<feature type="non-terminal residue" evidence="3">
    <location>
        <position position="670"/>
    </location>
</feature>